<evidence type="ECO:0000256" key="6">
    <source>
        <dbReference type="SAM" id="Phobius"/>
    </source>
</evidence>
<sequence>MDNNKEKKGSKPDYKKVKSSFYFNHIWMSVTVVITIITAFILENPLHKYIILLETAISTISSTIYYLLTNTIQKSQNESIDIDWKKITILRYNGWVFSTPLMLIAFLLFLSATTKIKVTIPTIITIILLDWAMLLFGYLGEINYIDRMSALVTGFIPFFIMFGIIYNTFLQNKYVFFNYLIFALFLIFWGLYGVGYVLELEPRNYLMNLLDLLSKSGIGILFSIYFLSQ</sequence>
<name>A0A6C0I042_9ZZZZ</name>
<dbReference type="SUPFAM" id="SSF81321">
    <property type="entry name" value="Family A G protein-coupled receptor-like"/>
    <property type="match status" value="1"/>
</dbReference>
<accession>A0A6C0I042</accession>
<evidence type="ECO:0000256" key="3">
    <source>
        <dbReference type="ARBA" id="ARBA00022692"/>
    </source>
</evidence>
<dbReference type="GO" id="GO:0016020">
    <property type="term" value="C:membrane"/>
    <property type="evidence" value="ECO:0007669"/>
    <property type="project" value="UniProtKB-SubCell"/>
</dbReference>
<proteinExistence type="inferred from homology"/>
<feature type="transmembrane region" description="Helical" evidence="6">
    <location>
        <begin position="21"/>
        <end position="42"/>
    </location>
</feature>
<dbReference type="SMART" id="SM01021">
    <property type="entry name" value="Bac_rhodopsin"/>
    <property type="match status" value="1"/>
</dbReference>
<protein>
    <recommendedName>
        <fullName evidence="8">Bacteriorhodopsin-like protein</fullName>
    </recommendedName>
</protein>
<feature type="transmembrane region" description="Helical" evidence="6">
    <location>
        <begin position="48"/>
        <end position="68"/>
    </location>
</feature>
<evidence type="ECO:0008006" key="8">
    <source>
        <dbReference type="Google" id="ProtNLM"/>
    </source>
</evidence>
<dbReference type="InterPro" id="IPR001425">
    <property type="entry name" value="Arc/bac/fun_rhodopsins"/>
</dbReference>
<dbReference type="AlphaFoldDB" id="A0A6C0I042"/>
<evidence type="ECO:0000256" key="1">
    <source>
        <dbReference type="ARBA" id="ARBA00004141"/>
    </source>
</evidence>
<dbReference type="EMBL" id="MN740059">
    <property type="protein sequence ID" value="QHT86142.1"/>
    <property type="molecule type" value="Genomic_DNA"/>
</dbReference>
<keyword evidence="4 6" id="KW-1133">Transmembrane helix</keyword>
<feature type="transmembrane region" description="Helical" evidence="6">
    <location>
        <begin position="89"/>
        <end position="112"/>
    </location>
</feature>
<comment type="similarity">
    <text evidence="2">Belongs to the archaeal/bacterial/fungal opsin family.</text>
</comment>
<evidence type="ECO:0000256" key="2">
    <source>
        <dbReference type="ARBA" id="ARBA00008130"/>
    </source>
</evidence>
<feature type="transmembrane region" description="Helical" evidence="6">
    <location>
        <begin position="151"/>
        <end position="170"/>
    </location>
</feature>
<evidence type="ECO:0000256" key="4">
    <source>
        <dbReference type="ARBA" id="ARBA00022989"/>
    </source>
</evidence>
<feature type="transmembrane region" description="Helical" evidence="6">
    <location>
        <begin position="176"/>
        <end position="198"/>
    </location>
</feature>
<keyword evidence="3 6" id="KW-0812">Transmembrane</keyword>
<dbReference type="Pfam" id="PF01036">
    <property type="entry name" value="Bac_rhodopsin"/>
    <property type="match status" value="1"/>
</dbReference>
<feature type="transmembrane region" description="Helical" evidence="6">
    <location>
        <begin position="118"/>
        <end position="139"/>
    </location>
</feature>
<evidence type="ECO:0000256" key="5">
    <source>
        <dbReference type="ARBA" id="ARBA00023136"/>
    </source>
</evidence>
<comment type="subcellular location">
    <subcellularLocation>
        <location evidence="1">Membrane</location>
        <topology evidence="1">Multi-pass membrane protein</topology>
    </subcellularLocation>
</comment>
<organism evidence="7">
    <name type="scientific">viral metagenome</name>
    <dbReference type="NCBI Taxonomy" id="1070528"/>
    <lineage>
        <taxon>unclassified sequences</taxon>
        <taxon>metagenomes</taxon>
        <taxon>organismal metagenomes</taxon>
    </lineage>
</organism>
<reference evidence="7" key="1">
    <citation type="journal article" date="2020" name="Nature">
        <title>Giant virus diversity and host interactions through global metagenomics.</title>
        <authorList>
            <person name="Schulz F."/>
            <person name="Roux S."/>
            <person name="Paez-Espino D."/>
            <person name="Jungbluth S."/>
            <person name="Walsh D.A."/>
            <person name="Denef V.J."/>
            <person name="McMahon K.D."/>
            <person name="Konstantinidis K.T."/>
            <person name="Eloe-Fadrosh E.A."/>
            <person name="Kyrpides N.C."/>
            <person name="Woyke T."/>
        </authorList>
    </citation>
    <scope>NUCLEOTIDE SEQUENCE</scope>
    <source>
        <strain evidence="7">GVMAG-M-3300023184-184</strain>
    </source>
</reference>
<evidence type="ECO:0000313" key="7">
    <source>
        <dbReference type="EMBL" id="QHT86142.1"/>
    </source>
</evidence>
<dbReference type="Gene3D" id="1.20.1070.10">
    <property type="entry name" value="Rhodopsin 7-helix transmembrane proteins"/>
    <property type="match status" value="1"/>
</dbReference>
<keyword evidence="5 6" id="KW-0472">Membrane</keyword>
<feature type="transmembrane region" description="Helical" evidence="6">
    <location>
        <begin position="205"/>
        <end position="227"/>
    </location>
</feature>